<dbReference type="EMBL" id="JAAIUW010000004">
    <property type="protein sequence ID" value="KAF7835683.1"/>
    <property type="molecule type" value="Genomic_DNA"/>
</dbReference>
<accession>A0A834X046</accession>
<comment type="caution">
    <text evidence="1">The sequence shown here is derived from an EMBL/GenBank/DDBJ whole genome shotgun (WGS) entry which is preliminary data.</text>
</comment>
<protein>
    <submittedName>
        <fullName evidence="1">Uncharacterized protein</fullName>
    </submittedName>
</protein>
<dbReference type="Proteomes" id="UP000634136">
    <property type="component" value="Unassembled WGS sequence"/>
</dbReference>
<gene>
    <name evidence="1" type="ORF">G2W53_010542</name>
</gene>
<keyword evidence="2" id="KW-1185">Reference proteome</keyword>
<evidence type="ECO:0000313" key="2">
    <source>
        <dbReference type="Proteomes" id="UP000634136"/>
    </source>
</evidence>
<reference evidence="1" key="1">
    <citation type="submission" date="2020-09" db="EMBL/GenBank/DDBJ databases">
        <title>Genome-Enabled Discovery of Anthraquinone Biosynthesis in Senna tora.</title>
        <authorList>
            <person name="Kang S.-H."/>
            <person name="Pandey R.P."/>
            <person name="Lee C.-M."/>
            <person name="Sim J.-S."/>
            <person name="Jeong J.-T."/>
            <person name="Choi B.-S."/>
            <person name="Jung M."/>
            <person name="Ginzburg D."/>
            <person name="Zhao K."/>
            <person name="Won S.Y."/>
            <person name="Oh T.-J."/>
            <person name="Yu Y."/>
            <person name="Kim N.-H."/>
            <person name="Lee O.R."/>
            <person name="Lee T.-H."/>
            <person name="Bashyal P."/>
            <person name="Kim T.-S."/>
            <person name="Lee W.-H."/>
            <person name="Kawkins C."/>
            <person name="Kim C.-K."/>
            <person name="Kim J.S."/>
            <person name="Ahn B.O."/>
            <person name="Rhee S.Y."/>
            <person name="Sohng J.K."/>
        </authorList>
    </citation>
    <scope>NUCLEOTIDE SEQUENCE</scope>
    <source>
        <tissue evidence="1">Leaf</tissue>
    </source>
</reference>
<proteinExistence type="predicted"/>
<name>A0A834X046_9FABA</name>
<dbReference type="AlphaFoldDB" id="A0A834X046"/>
<organism evidence="1 2">
    <name type="scientific">Senna tora</name>
    <dbReference type="NCBI Taxonomy" id="362788"/>
    <lineage>
        <taxon>Eukaryota</taxon>
        <taxon>Viridiplantae</taxon>
        <taxon>Streptophyta</taxon>
        <taxon>Embryophyta</taxon>
        <taxon>Tracheophyta</taxon>
        <taxon>Spermatophyta</taxon>
        <taxon>Magnoliopsida</taxon>
        <taxon>eudicotyledons</taxon>
        <taxon>Gunneridae</taxon>
        <taxon>Pentapetalae</taxon>
        <taxon>rosids</taxon>
        <taxon>fabids</taxon>
        <taxon>Fabales</taxon>
        <taxon>Fabaceae</taxon>
        <taxon>Caesalpinioideae</taxon>
        <taxon>Cassia clade</taxon>
        <taxon>Senna</taxon>
    </lineage>
</organism>
<sequence length="60" mass="7197">MERKLKRAMWRPRSDLPKNLFNGTVASATFNGAETMSNRLDIWYERLVLNLHIFRQKDME</sequence>
<evidence type="ECO:0000313" key="1">
    <source>
        <dbReference type="EMBL" id="KAF7835683.1"/>
    </source>
</evidence>